<evidence type="ECO:0000313" key="2">
    <source>
        <dbReference type="Proteomes" id="UP000664417"/>
    </source>
</evidence>
<comment type="caution">
    <text evidence="1">The sequence shown here is derived from an EMBL/GenBank/DDBJ whole genome shotgun (WGS) entry which is preliminary data.</text>
</comment>
<name>A0A8J7PZA7_9BACT</name>
<organism evidence="1 2">
    <name type="scientific">Acanthopleuribacter pedis</name>
    <dbReference type="NCBI Taxonomy" id="442870"/>
    <lineage>
        <taxon>Bacteria</taxon>
        <taxon>Pseudomonadati</taxon>
        <taxon>Acidobacteriota</taxon>
        <taxon>Holophagae</taxon>
        <taxon>Acanthopleuribacterales</taxon>
        <taxon>Acanthopleuribacteraceae</taxon>
        <taxon>Acanthopleuribacter</taxon>
    </lineage>
</organism>
<proteinExistence type="predicted"/>
<evidence type="ECO:0008006" key="3">
    <source>
        <dbReference type="Google" id="ProtNLM"/>
    </source>
</evidence>
<dbReference type="Proteomes" id="UP000664417">
    <property type="component" value="Unassembled WGS sequence"/>
</dbReference>
<sequence>MFGSPQPTRFACWVSRFFLCFLLAVQGLHDLGHAQCMAARSECGAGEATLCRLGETFAAPGTPIGESDTPHADEGCFLCHVAAVAPACSDNRGASFYAASTPLPAAQGAIHREEAGWQIRGPPATVRPAFSF</sequence>
<accession>A0A8J7PZA7</accession>
<dbReference type="AlphaFoldDB" id="A0A8J7PZA7"/>
<reference evidence="1" key="1">
    <citation type="submission" date="2021-03" db="EMBL/GenBank/DDBJ databases">
        <authorList>
            <person name="Wang G."/>
        </authorList>
    </citation>
    <scope>NUCLEOTIDE SEQUENCE</scope>
    <source>
        <strain evidence="1">KCTC 12899</strain>
    </source>
</reference>
<evidence type="ECO:0000313" key="1">
    <source>
        <dbReference type="EMBL" id="MBO1317467.1"/>
    </source>
</evidence>
<dbReference type="EMBL" id="JAFREP010000002">
    <property type="protein sequence ID" value="MBO1317467.1"/>
    <property type="molecule type" value="Genomic_DNA"/>
</dbReference>
<gene>
    <name evidence="1" type="ORF">J3U88_03275</name>
</gene>
<protein>
    <recommendedName>
        <fullName evidence="3">DUF2946 domain-containing protein</fullName>
    </recommendedName>
</protein>
<dbReference type="RefSeq" id="WP_207856703.1">
    <property type="nucleotide sequence ID" value="NZ_JAFREP010000002.1"/>
</dbReference>
<keyword evidence="2" id="KW-1185">Reference proteome</keyword>